<evidence type="ECO:0000256" key="2">
    <source>
        <dbReference type="ARBA" id="ARBA00022692"/>
    </source>
</evidence>
<evidence type="ECO:0000256" key="1">
    <source>
        <dbReference type="ARBA" id="ARBA00004167"/>
    </source>
</evidence>
<dbReference type="RefSeq" id="WP_073134070.1">
    <property type="nucleotide sequence ID" value="NZ_FQZF01000009.1"/>
</dbReference>
<dbReference type="AlphaFoldDB" id="A0A1M6H827"/>
<feature type="transmembrane region" description="Helical" evidence="6">
    <location>
        <begin position="30"/>
        <end position="50"/>
    </location>
</feature>
<dbReference type="PROSITE" id="PS50076">
    <property type="entry name" value="DNAJ_2"/>
    <property type="match status" value="1"/>
</dbReference>
<feature type="transmembrane region" description="Helical" evidence="6">
    <location>
        <begin position="57"/>
        <end position="72"/>
    </location>
</feature>
<protein>
    <recommendedName>
        <fullName evidence="7">J domain-containing protein</fullName>
    </recommendedName>
</protein>
<feature type="domain" description="J" evidence="7">
    <location>
        <begin position="184"/>
        <end position="238"/>
    </location>
</feature>
<evidence type="ECO:0000259" key="7">
    <source>
        <dbReference type="PROSITE" id="PS50076"/>
    </source>
</evidence>
<dbReference type="EMBL" id="FQZF01000009">
    <property type="protein sequence ID" value="SHJ18378.1"/>
    <property type="molecule type" value="Genomic_DNA"/>
</dbReference>
<dbReference type="STRING" id="198092.SAMN02745194_01969"/>
<dbReference type="SUPFAM" id="SSF46565">
    <property type="entry name" value="Chaperone J-domain"/>
    <property type="match status" value="1"/>
</dbReference>
<proteinExistence type="inferred from homology"/>
<evidence type="ECO:0000313" key="9">
    <source>
        <dbReference type="Proteomes" id="UP000184387"/>
    </source>
</evidence>
<organism evidence="8 9">
    <name type="scientific">Muricoccus roseus</name>
    <dbReference type="NCBI Taxonomy" id="198092"/>
    <lineage>
        <taxon>Bacteria</taxon>
        <taxon>Pseudomonadati</taxon>
        <taxon>Pseudomonadota</taxon>
        <taxon>Alphaproteobacteria</taxon>
        <taxon>Acetobacterales</taxon>
        <taxon>Roseomonadaceae</taxon>
        <taxon>Muricoccus</taxon>
    </lineage>
</organism>
<name>A0A1M6H827_9PROT</name>
<gene>
    <name evidence="8" type="ORF">SAMN02745194_01969</name>
</gene>
<dbReference type="Proteomes" id="UP000184387">
    <property type="component" value="Unassembled WGS sequence"/>
</dbReference>
<dbReference type="GO" id="GO:0016020">
    <property type="term" value="C:membrane"/>
    <property type="evidence" value="ECO:0007669"/>
    <property type="project" value="UniProtKB-SubCell"/>
</dbReference>
<evidence type="ECO:0000256" key="4">
    <source>
        <dbReference type="ARBA" id="ARBA00023136"/>
    </source>
</evidence>
<evidence type="ECO:0000256" key="3">
    <source>
        <dbReference type="ARBA" id="ARBA00022989"/>
    </source>
</evidence>
<keyword evidence="9" id="KW-1185">Reference proteome</keyword>
<evidence type="ECO:0000256" key="6">
    <source>
        <dbReference type="SAM" id="Phobius"/>
    </source>
</evidence>
<keyword evidence="4 6" id="KW-0472">Membrane</keyword>
<dbReference type="InterPro" id="IPR036869">
    <property type="entry name" value="J_dom_sf"/>
</dbReference>
<keyword evidence="3 6" id="KW-1133">Transmembrane helix</keyword>
<accession>A0A1M6H827</accession>
<dbReference type="PANTHER" id="PTHR12763:SF28">
    <property type="entry name" value="GEO10507P1-RELATED"/>
    <property type="match status" value="1"/>
</dbReference>
<dbReference type="PANTHER" id="PTHR12763">
    <property type="match status" value="1"/>
</dbReference>
<dbReference type="CDD" id="cd06257">
    <property type="entry name" value="DnaJ"/>
    <property type="match status" value="1"/>
</dbReference>
<comment type="similarity">
    <text evidence="5">Belongs to the TIM14 family.</text>
</comment>
<evidence type="ECO:0000256" key="5">
    <source>
        <dbReference type="ARBA" id="ARBA00038105"/>
    </source>
</evidence>
<comment type="subcellular location">
    <subcellularLocation>
        <location evidence="1">Membrane</location>
        <topology evidence="1">Single-pass membrane protein</topology>
    </subcellularLocation>
</comment>
<reference evidence="8 9" key="1">
    <citation type="submission" date="2016-11" db="EMBL/GenBank/DDBJ databases">
        <authorList>
            <person name="Jaros S."/>
            <person name="Januszkiewicz K."/>
            <person name="Wedrychowicz H."/>
        </authorList>
    </citation>
    <scope>NUCLEOTIDE SEQUENCE [LARGE SCALE GENOMIC DNA]</scope>
    <source>
        <strain evidence="8 9">DSM 14916</strain>
    </source>
</reference>
<sequence>MIPVAAGAALLAFVLLGLRAFSTASPTQVKWALAGILAGLGLMLAAVLLLTGRAGQVFWALALFGPVLWRWWKSRLPPAPLGPAPADAVETAMLTMRLDPAAGTLSGRIRGGRQAGRDLADLTPAELRGLLAEAASDDPESVPLLEAWLDRAHPGWRGDAAWGAATGGRGGGRPDANPLPDRVEALAILGLEEGASEAEIRAAHARLMRSAHPDAGGSDWLAARLNAARDALLPRSGR</sequence>
<evidence type="ECO:0000313" key="8">
    <source>
        <dbReference type="EMBL" id="SHJ18378.1"/>
    </source>
</evidence>
<keyword evidence="2 6" id="KW-0812">Transmembrane</keyword>
<dbReference type="InterPro" id="IPR001623">
    <property type="entry name" value="DnaJ_domain"/>
</dbReference>
<dbReference type="Gene3D" id="1.10.287.110">
    <property type="entry name" value="DnaJ domain"/>
    <property type="match status" value="1"/>
</dbReference>